<dbReference type="PROSITE" id="PS51257">
    <property type="entry name" value="PROKAR_LIPOPROTEIN"/>
    <property type="match status" value="1"/>
</dbReference>
<dbReference type="CDD" id="cd13120">
    <property type="entry name" value="BF2867_like_N"/>
    <property type="match status" value="1"/>
</dbReference>
<evidence type="ECO:0000313" key="3">
    <source>
        <dbReference type="Proteomes" id="UP000478493"/>
    </source>
</evidence>
<gene>
    <name evidence="2" type="ORF">F3B85_15900</name>
</gene>
<keyword evidence="1" id="KW-0732">Signal</keyword>
<feature type="chain" id="PRO_5030133277" evidence="1">
    <location>
        <begin position="21"/>
        <end position="707"/>
    </location>
</feature>
<sequence length="707" mass="79390">MRYNNIINGLLAIASILAFTACTEDTAYDDNVAEGNGVFRFSGAPSIYTRANASADYQEQFETGTKYQLFAIEARNWSTNYLQKNPSKNAIEGTEAADHTISFDGNNKFNNHSLDFYAVTLSDKTLVPDIKYNSNGAPTCHVSYDNGALTDVMWSGNLKNQTYKNSGKLQLNFEHTLSKLHVYAQKNDELTGSTVVLKEVKLIDYLSGDLSLETGEFSSETDTRVDNAEHAHSVYTGTAVINEETAKKEIFSAMAFPTRGTETDSHALGLKVTTTVDGKNEKTTTYRIKEVDVEHTTDNKNPKYKAFKFKPNYEYDIVLTMTQTTMVVTVIPRVYDWIDDNSDYEDTQIGSSVTFGGVTWMDRNLGATSADATKSIQSWEASRGFYYQFGRSIPYYLNGSCLDPSVKDPSKGPKCVGSRKSENAKPFPYIPGHYNVAQRTDNNYGYNDCAQDPGEKDKSFSFSSSEYENYGRDWASDHSVSATYWNNSVNQPCPKGWRLPTKDEFLSIVPSSQNAGDITFLNHNGTYSETEYNDVHNEKAVYVGVPEKKQSWGTIYAIKRQGTSNAYRVRWQIKRVGNTSNEGDRCDTGGDAQGYRSVLVISRYPAKKDSELTTTNYKTSYTDWDNPVETLMLPISGYIHVDGGAALIYAGSEAIYHTSTADTNNNKFWSFRIKFSGDKPYRYLYMWNDERRGYGCSVRCVRDKNVN</sequence>
<dbReference type="EMBL" id="VWGP01000011">
    <property type="protein sequence ID" value="KAA4534366.1"/>
    <property type="molecule type" value="Genomic_DNA"/>
</dbReference>
<accession>A0A5M5M2F6</accession>
<organism evidence="2 3">
    <name type="scientific">Bacteroides ovatus</name>
    <dbReference type="NCBI Taxonomy" id="28116"/>
    <lineage>
        <taxon>Bacteria</taxon>
        <taxon>Pseudomonadati</taxon>
        <taxon>Bacteroidota</taxon>
        <taxon>Bacteroidia</taxon>
        <taxon>Bacteroidales</taxon>
        <taxon>Bacteroidaceae</taxon>
        <taxon>Bacteroides</taxon>
    </lineage>
</organism>
<dbReference type="AlphaFoldDB" id="A0A5M5M2F6"/>
<evidence type="ECO:0000256" key="1">
    <source>
        <dbReference type="SAM" id="SignalP"/>
    </source>
</evidence>
<reference evidence="2 3" key="1">
    <citation type="journal article" date="2019" name="Nat. Med.">
        <title>A library of human gut bacterial isolates paired with longitudinal multiomics data enables mechanistic microbiome research.</title>
        <authorList>
            <person name="Poyet M."/>
            <person name="Groussin M."/>
            <person name="Gibbons S.M."/>
            <person name="Avila-Pacheco J."/>
            <person name="Jiang X."/>
            <person name="Kearney S.M."/>
            <person name="Perrotta A.R."/>
            <person name="Berdy B."/>
            <person name="Zhao S."/>
            <person name="Lieberman T.D."/>
            <person name="Swanson P.K."/>
            <person name="Smith M."/>
            <person name="Roesemann S."/>
            <person name="Alexander J.E."/>
            <person name="Rich S.A."/>
            <person name="Livny J."/>
            <person name="Vlamakis H."/>
            <person name="Clish C."/>
            <person name="Bullock K."/>
            <person name="Deik A."/>
            <person name="Scott J."/>
            <person name="Pierce K.A."/>
            <person name="Xavier R.J."/>
            <person name="Alm E.J."/>
        </authorList>
    </citation>
    <scope>NUCLEOTIDE SEQUENCE [LARGE SCALE GENOMIC DNA]</scope>
    <source>
        <strain evidence="2 3">BIOML-A41</strain>
    </source>
</reference>
<proteinExistence type="predicted"/>
<evidence type="ECO:0000313" key="2">
    <source>
        <dbReference type="EMBL" id="KAA4534366.1"/>
    </source>
</evidence>
<dbReference type="Proteomes" id="UP000478493">
    <property type="component" value="Unassembled WGS sequence"/>
</dbReference>
<name>A0A5M5M2F6_BACOV</name>
<feature type="signal peptide" evidence="1">
    <location>
        <begin position="1"/>
        <end position="20"/>
    </location>
</feature>
<comment type="caution">
    <text evidence="2">The sequence shown here is derived from an EMBL/GenBank/DDBJ whole genome shotgun (WGS) entry which is preliminary data.</text>
</comment>
<protein>
    <submittedName>
        <fullName evidence="2">Fimbrillin family protein</fullName>
    </submittedName>
</protein>